<comment type="subcellular location">
    <subcellularLocation>
        <location evidence="1">Cell inner membrane</location>
    </subcellularLocation>
</comment>
<dbReference type="GO" id="GO:0016746">
    <property type="term" value="F:acyltransferase activity"/>
    <property type="evidence" value="ECO:0007669"/>
    <property type="project" value="UniProtKB-KW"/>
</dbReference>
<comment type="caution">
    <text evidence="8">The sequence shown here is derived from an EMBL/GenBank/DDBJ whole genome shotgun (WGS) entry which is preliminary data.</text>
</comment>
<keyword evidence="7" id="KW-0812">Transmembrane</keyword>
<keyword evidence="3" id="KW-0997">Cell inner membrane</keyword>
<keyword evidence="6 8" id="KW-0012">Acyltransferase</keyword>
<evidence type="ECO:0000256" key="7">
    <source>
        <dbReference type="SAM" id="Phobius"/>
    </source>
</evidence>
<dbReference type="GO" id="GO:0009247">
    <property type="term" value="P:glycolipid biosynthetic process"/>
    <property type="evidence" value="ECO:0007669"/>
    <property type="project" value="UniProtKB-ARBA"/>
</dbReference>
<proteinExistence type="predicted"/>
<dbReference type="InterPro" id="IPR004960">
    <property type="entry name" value="LipA_acyltrans"/>
</dbReference>
<evidence type="ECO:0000256" key="6">
    <source>
        <dbReference type="ARBA" id="ARBA00023315"/>
    </source>
</evidence>
<accession>A0A4Q0YF35</accession>
<dbReference type="GO" id="GO:0005886">
    <property type="term" value="C:plasma membrane"/>
    <property type="evidence" value="ECO:0007669"/>
    <property type="project" value="UniProtKB-SubCell"/>
</dbReference>
<name>A0A4Q0YF35_9BACT</name>
<protein>
    <submittedName>
        <fullName evidence="8">Lipid A biosynthesis acyltransferase</fullName>
    </submittedName>
</protein>
<keyword evidence="7" id="KW-1133">Transmembrane helix</keyword>
<dbReference type="PANTHER" id="PTHR30606">
    <property type="entry name" value="LIPID A BIOSYNTHESIS LAUROYL ACYLTRANSFERASE"/>
    <property type="match status" value="1"/>
</dbReference>
<dbReference type="Proteomes" id="UP000290172">
    <property type="component" value="Unassembled WGS sequence"/>
</dbReference>
<dbReference type="Pfam" id="PF03279">
    <property type="entry name" value="Lip_A_acyltrans"/>
    <property type="match status" value="1"/>
</dbReference>
<reference evidence="8 9" key="1">
    <citation type="submission" date="2017-10" db="EMBL/GenBank/DDBJ databases">
        <title>Genomics of the genus Arcobacter.</title>
        <authorList>
            <person name="Perez-Cataluna A."/>
            <person name="Figueras M.J."/>
        </authorList>
    </citation>
    <scope>NUCLEOTIDE SEQUENCE [LARGE SCALE GENOMIC DNA]</scope>
    <source>
        <strain evidence="8 9">CECT 8993</strain>
    </source>
</reference>
<evidence type="ECO:0000256" key="1">
    <source>
        <dbReference type="ARBA" id="ARBA00004533"/>
    </source>
</evidence>
<dbReference type="NCBIfam" id="NF006270">
    <property type="entry name" value="PRK08419.1"/>
    <property type="match status" value="1"/>
</dbReference>
<evidence type="ECO:0000313" key="8">
    <source>
        <dbReference type="EMBL" id="RXJ69147.1"/>
    </source>
</evidence>
<dbReference type="AlphaFoldDB" id="A0A4Q0YF35"/>
<evidence type="ECO:0000256" key="3">
    <source>
        <dbReference type="ARBA" id="ARBA00022519"/>
    </source>
</evidence>
<evidence type="ECO:0000313" key="9">
    <source>
        <dbReference type="Proteomes" id="UP000290172"/>
    </source>
</evidence>
<evidence type="ECO:0000256" key="5">
    <source>
        <dbReference type="ARBA" id="ARBA00023136"/>
    </source>
</evidence>
<keyword evidence="5 7" id="KW-0472">Membrane</keyword>
<dbReference type="CDD" id="cd07984">
    <property type="entry name" value="LPLAT_LABLAT-like"/>
    <property type="match status" value="1"/>
</dbReference>
<evidence type="ECO:0000256" key="2">
    <source>
        <dbReference type="ARBA" id="ARBA00022475"/>
    </source>
</evidence>
<feature type="transmembrane region" description="Helical" evidence="7">
    <location>
        <begin position="9"/>
        <end position="29"/>
    </location>
</feature>
<dbReference type="PANTHER" id="PTHR30606:SF9">
    <property type="entry name" value="LIPID A BIOSYNTHESIS LAUROYLTRANSFERASE"/>
    <property type="match status" value="1"/>
</dbReference>
<organism evidence="8 9">
    <name type="scientific">Halarcobacter ebronensis</name>
    <dbReference type="NCBI Taxonomy" id="1462615"/>
    <lineage>
        <taxon>Bacteria</taxon>
        <taxon>Pseudomonadati</taxon>
        <taxon>Campylobacterota</taxon>
        <taxon>Epsilonproteobacteria</taxon>
        <taxon>Campylobacterales</taxon>
        <taxon>Arcobacteraceae</taxon>
        <taxon>Halarcobacter</taxon>
    </lineage>
</organism>
<dbReference type="RefSeq" id="WP_128979252.1">
    <property type="nucleotide sequence ID" value="NZ_PDKJ01000003.1"/>
</dbReference>
<evidence type="ECO:0000256" key="4">
    <source>
        <dbReference type="ARBA" id="ARBA00022679"/>
    </source>
</evidence>
<keyword evidence="2" id="KW-1003">Cell membrane</keyword>
<dbReference type="EMBL" id="PDKJ01000003">
    <property type="protein sequence ID" value="RXJ69147.1"/>
    <property type="molecule type" value="Genomic_DNA"/>
</dbReference>
<gene>
    <name evidence="8" type="ORF">CRV08_03810</name>
</gene>
<sequence>MEIKTSHKFVYYLYLFFRFLFNYTPNFILKPILKSLAWIASVSSKKYRKIVKTNLDIAFKDEMSDEKKYSIVYESYKSLIFNMYEFIENQRATKEQIFAKAKMTNEDLVWDAIKNGKKIIFFTAHYGGWEIALPYCALKFGTIAVVNRKMNNPLMNELYIQARDNNNIIMVDKKIAAKGMLKALKQNQHVAVVVDQHIGIGVEVEFFGEKVMATDSVSRLALKFDSVLVPIFCEMNDFRDYTIKVGQLIDASSYEFKTEDKIKELTQLQATLIEEQIRDKPEQWFWQHKRFKHKHAEFYTL</sequence>
<keyword evidence="4 8" id="KW-0808">Transferase</keyword>